<dbReference type="Proteomes" id="UP000175968">
    <property type="component" value="Chromosome"/>
</dbReference>
<feature type="domain" description="Roadblock/LAMTOR2" evidence="1">
    <location>
        <begin position="8"/>
        <end position="81"/>
    </location>
</feature>
<dbReference type="RefSeq" id="WP_035636204.1">
    <property type="nucleotide sequence ID" value="NZ_CP017479.1"/>
</dbReference>
<dbReference type="SUPFAM" id="SSF103196">
    <property type="entry name" value="Roadblock/LC7 domain"/>
    <property type="match status" value="1"/>
</dbReference>
<name>A0AAC9I577_9FLAO</name>
<dbReference type="EMBL" id="CP017479">
    <property type="protein sequence ID" value="AOW10325.1"/>
    <property type="molecule type" value="Genomic_DNA"/>
</dbReference>
<evidence type="ECO:0000313" key="3">
    <source>
        <dbReference type="Proteomes" id="UP000175968"/>
    </source>
</evidence>
<sequence>MNLGKLEKTGLETALLFDKNGEVIDSLKIEYPINIAAMSNVIFTMCKEMLEDMKFNDLKQLILKTDTGLVIGNKFEDNLFLITTTNDISKLGLLLKVIDNLAPKS</sequence>
<dbReference type="InterPro" id="IPR004942">
    <property type="entry name" value="Roadblock/LAMTOR2_dom"/>
</dbReference>
<dbReference type="AlphaFoldDB" id="A0AAC9I577"/>
<gene>
    <name evidence="2" type="ORF">EM308_12875</name>
</gene>
<evidence type="ECO:0000313" key="2">
    <source>
        <dbReference type="EMBL" id="AOW10325.1"/>
    </source>
</evidence>
<proteinExistence type="predicted"/>
<reference evidence="2 3" key="1">
    <citation type="submission" date="2016-10" db="EMBL/GenBank/DDBJ databases">
        <title>Flavobacterium gilvum sp. nov., isolated from stream water.</title>
        <authorList>
            <person name="Shin S.-K."/>
            <person name="Cho Y.-J."/>
            <person name="Yi H."/>
        </authorList>
    </citation>
    <scope>NUCLEOTIDE SEQUENCE [LARGE SCALE GENOMIC DNA]</scope>
    <source>
        <strain evidence="2 3">EM1308</strain>
    </source>
</reference>
<organism evidence="2 3">
    <name type="scientific">Flavobacterium gilvum</name>
    <dbReference type="NCBI Taxonomy" id="1492737"/>
    <lineage>
        <taxon>Bacteria</taxon>
        <taxon>Pseudomonadati</taxon>
        <taxon>Bacteroidota</taxon>
        <taxon>Flavobacteriia</taxon>
        <taxon>Flavobacteriales</taxon>
        <taxon>Flavobacteriaceae</taxon>
        <taxon>Flavobacterium</taxon>
    </lineage>
</organism>
<evidence type="ECO:0000259" key="1">
    <source>
        <dbReference type="Pfam" id="PF03259"/>
    </source>
</evidence>
<dbReference type="Gene3D" id="3.30.450.30">
    <property type="entry name" value="Dynein light chain 2a, cytoplasmic"/>
    <property type="match status" value="1"/>
</dbReference>
<protein>
    <recommendedName>
        <fullName evidence="1">Roadblock/LAMTOR2 domain-containing protein</fullName>
    </recommendedName>
</protein>
<accession>A0AAC9I577</accession>
<dbReference type="Pfam" id="PF03259">
    <property type="entry name" value="Robl_LC7"/>
    <property type="match status" value="1"/>
</dbReference>
<dbReference type="KEGG" id="fgl:EM308_12875"/>
<keyword evidence="3" id="KW-1185">Reference proteome</keyword>